<gene>
    <name evidence="2" type="ORF">I41_02270</name>
</gene>
<feature type="chain" id="PRO_5021957032" evidence="1">
    <location>
        <begin position="21"/>
        <end position="501"/>
    </location>
</feature>
<evidence type="ECO:0000256" key="1">
    <source>
        <dbReference type="SAM" id="SignalP"/>
    </source>
</evidence>
<proteinExistence type="predicted"/>
<dbReference type="Proteomes" id="UP000317909">
    <property type="component" value="Chromosome"/>
</dbReference>
<dbReference type="KEGG" id="llh:I41_02270"/>
<accession>A0A517TRS0</accession>
<sequence length="501" mass="54635" precursor="true">MKPIRVVSLILPLLAGALVARPGHGELTVVANAEGEPGLTVYKMSVTPAAEPEPALALNLIPRADAMRNGNAALFYLRSFAEGNVSSAWKGIFDEYGRDEVEGSTNAEAWYSVERQLDGATLAKARTAASRFDNIVEQFVARGSVRRDCDWGHHVDELEGSAMFAMLLPEVQESRSLARALMLRTRIAIADRDDGAAIEQLRMAYQLARHTAQASFLISSLVGIAEANMANDEVIELIAAKDSPNLYWALAELPRPFIDLVPAVRMEMGIGLRTFPFLIDPENTEHSPQEWARLIASGVEEAQNVLGSGAPGLDEASAQAGVAGLAIILYPDAKRRLMAGGMEAHLVEQMPVGQVLAIDAAREYRRIGDEFEKQWYLPYAAARNRQRESDALIQGSHLTGGLGRLLASMLMPAVNSIRSAGMRLERQLNALQAIEAIRMHAAQTGKLPATLEEITIVPVPLNPLTGKPFVYRLDGETAILELPFSDKMNDYSSRFEITLAK</sequence>
<keyword evidence="3" id="KW-1185">Reference proteome</keyword>
<keyword evidence="1" id="KW-0732">Signal</keyword>
<dbReference type="AlphaFoldDB" id="A0A517TRS0"/>
<feature type="signal peptide" evidence="1">
    <location>
        <begin position="1"/>
        <end position="20"/>
    </location>
</feature>
<protein>
    <submittedName>
        <fullName evidence="2">Uncharacterized protein</fullName>
    </submittedName>
</protein>
<dbReference type="RefSeq" id="WP_145430151.1">
    <property type="nucleotide sequence ID" value="NZ_CP036339.1"/>
</dbReference>
<reference evidence="2 3" key="1">
    <citation type="submission" date="2019-02" db="EMBL/GenBank/DDBJ databases">
        <title>Deep-cultivation of Planctomycetes and their phenomic and genomic characterization uncovers novel biology.</title>
        <authorList>
            <person name="Wiegand S."/>
            <person name="Jogler M."/>
            <person name="Boedeker C."/>
            <person name="Pinto D."/>
            <person name="Vollmers J."/>
            <person name="Rivas-Marin E."/>
            <person name="Kohn T."/>
            <person name="Peeters S.H."/>
            <person name="Heuer A."/>
            <person name="Rast P."/>
            <person name="Oberbeckmann S."/>
            <person name="Bunk B."/>
            <person name="Jeske O."/>
            <person name="Meyerdierks A."/>
            <person name="Storesund J.E."/>
            <person name="Kallscheuer N."/>
            <person name="Luecker S."/>
            <person name="Lage O.M."/>
            <person name="Pohl T."/>
            <person name="Merkel B.J."/>
            <person name="Hornburger P."/>
            <person name="Mueller R.-W."/>
            <person name="Bruemmer F."/>
            <person name="Labrenz M."/>
            <person name="Spormann A.M."/>
            <person name="Op den Camp H."/>
            <person name="Overmann J."/>
            <person name="Amann R."/>
            <person name="Jetten M.S.M."/>
            <person name="Mascher T."/>
            <person name="Medema M.H."/>
            <person name="Devos D.P."/>
            <person name="Kaster A.-K."/>
            <person name="Ovreas L."/>
            <person name="Rohde M."/>
            <person name="Galperin M.Y."/>
            <person name="Jogler C."/>
        </authorList>
    </citation>
    <scope>NUCLEOTIDE SEQUENCE [LARGE SCALE GENOMIC DNA]</scope>
    <source>
        <strain evidence="2 3">I41</strain>
    </source>
</reference>
<organism evidence="2 3">
    <name type="scientific">Lacipirellula limnantheis</name>
    <dbReference type="NCBI Taxonomy" id="2528024"/>
    <lineage>
        <taxon>Bacteria</taxon>
        <taxon>Pseudomonadati</taxon>
        <taxon>Planctomycetota</taxon>
        <taxon>Planctomycetia</taxon>
        <taxon>Pirellulales</taxon>
        <taxon>Lacipirellulaceae</taxon>
        <taxon>Lacipirellula</taxon>
    </lineage>
</organism>
<evidence type="ECO:0000313" key="3">
    <source>
        <dbReference type="Proteomes" id="UP000317909"/>
    </source>
</evidence>
<dbReference type="EMBL" id="CP036339">
    <property type="protein sequence ID" value="QDT71072.1"/>
    <property type="molecule type" value="Genomic_DNA"/>
</dbReference>
<dbReference type="OrthoDB" id="278035at2"/>
<evidence type="ECO:0000313" key="2">
    <source>
        <dbReference type="EMBL" id="QDT71072.1"/>
    </source>
</evidence>
<name>A0A517TRS0_9BACT</name>